<protein>
    <submittedName>
        <fullName evidence="1">Uncharacterized protein</fullName>
    </submittedName>
</protein>
<dbReference type="EMBL" id="NAFI01000180">
    <property type="protein sequence ID" value="OSJ06100.1"/>
    <property type="molecule type" value="Genomic_DNA"/>
</dbReference>
<organism evidence="1 2">
    <name type="scientific">Bradyrhizobium canariense</name>
    <dbReference type="NCBI Taxonomy" id="255045"/>
    <lineage>
        <taxon>Bacteria</taxon>
        <taxon>Pseudomonadati</taxon>
        <taxon>Pseudomonadota</taxon>
        <taxon>Alphaproteobacteria</taxon>
        <taxon>Hyphomicrobiales</taxon>
        <taxon>Nitrobacteraceae</taxon>
        <taxon>Bradyrhizobium</taxon>
    </lineage>
</organism>
<sequence length="154" mass="16976">MRERLHDLLRGENVIAMVSSAACGSDIIALEEAEQIQIRRRIVLPFAPDKFRASSVVDRPGSWGSAFDRLVASAERDDELIIVGDADGDPAYAASNQRIIDEAQLLSRRFPGGPHRLLAVVVWEGQPRPDNDLTDHFRTSAIKAGFEVKVVLTT</sequence>
<dbReference type="PROSITE" id="PS51257">
    <property type="entry name" value="PROKAR_LIPOPROTEIN"/>
    <property type="match status" value="1"/>
</dbReference>
<proteinExistence type="predicted"/>
<reference evidence="1 2" key="1">
    <citation type="submission" date="2017-03" db="EMBL/GenBank/DDBJ databases">
        <title>Whole genome sequences of fourteen strains of Bradyrhizobium canariense and one strain of Bradyrhizobium japonicum isolated from Lupinus (Papilionoideae: Genisteae) species in Algeria.</title>
        <authorList>
            <person name="Crovadore J."/>
            <person name="Chekireb D."/>
            <person name="Brachmann A."/>
            <person name="Chablais R."/>
            <person name="Cochard B."/>
            <person name="Lefort F."/>
        </authorList>
    </citation>
    <scope>NUCLEOTIDE SEQUENCE [LARGE SCALE GENOMIC DNA]</scope>
    <source>
        <strain evidence="1 2">UBMA195</strain>
    </source>
</reference>
<dbReference type="Proteomes" id="UP000193553">
    <property type="component" value="Unassembled WGS sequence"/>
</dbReference>
<gene>
    <name evidence="1" type="ORF">BSZ18_23395</name>
</gene>
<name>A0A1X3FPC0_9BRAD</name>
<comment type="caution">
    <text evidence="1">The sequence shown here is derived from an EMBL/GenBank/DDBJ whole genome shotgun (WGS) entry which is preliminary data.</text>
</comment>
<dbReference type="AlphaFoldDB" id="A0A1X3FPC0"/>
<evidence type="ECO:0000313" key="1">
    <source>
        <dbReference type="EMBL" id="OSJ06100.1"/>
    </source>
</evidence>
<evidence type="ECO:0000313" key="2">
    <source>
        <dbReference type="Proteomes" id="UP000193553"/>
    </source>
</evidence>
<accession>A0A1X3FPC0</accession>